<evidence type="ECO:0000313" key="4">
    <source>
        <dbReference type="Proteomes" id="UP000050424"/>
    </source>
</evidence>
<proteinExistence type="predicted"/>
<gene>
    <name evidence="3" type="ORF">AK830_g7098</name>
</gene>
<keyword evidence="4" id="KW-1185">Reference proteome</keyword>
<organism evidence="3 4">
    <name type="scientific">Neonectria ditissima</name>
    <dbReference type="NCBI Taxonomy" id="78410"/>
    <lineage>
        <taxon>Eukaryota</taxon>
        <taxon>Fungi</taxon>
        <taxon>Dikarya</taxon>
        <taxon>Ascomycota</taxon>
        <taxon>Pezizomycotina</taxon>
        <taxon>Sordariomycetes</taxon>
        <taxon>Hypocreomycetidae</taxon>
        <taxon>Hypocreales</taxon>
        <taxon>Nectriaceae</taxon>
        <taxon>Neonectria</taxon>
    </lineage>
</organism>
<accession>A0A0P7BFY0</accession>
<evidence type="ECO:0000259" key="1">
    <source>
        <dbReference type="Pfam" id="PF06985"/>
    </source>
</evidence>
<dbReference type="Pfam" id="PF26640">
    <property type="entry name" value="DUF8212"/>
    <property type="match status" value="1"/>
</dbReference>
<protein>
    <submittedName>
        <fullName evidence="3">Uncharacterized protein</fullName>
    </submittedName>
</protein>
<evidence type="ECO:0000259" key="2">
    <source>
        <dbReference type="Pfam" id="PF26640"/>
    </source>
</evidence>
<dbReference type="AlphaFoldDB" id="A0A0P7BFY0"/>
<dbReference type="Proteomes" id="UP000050424">
    <property type="component" value="Unassembled WGS sequence"/>
</dbReference>
<dbReference type="PANTHER" id="PTHR10622:SF10">
    <property type="entry name" value="HET DOMAIN-CONTAINING PROTEIN"/>
    <property type="match status" value="1"/>
</dbReference>
<feature type="domain" description="DUF8212" evidence="2">
    <location>
        <begin position="223"/>
        <end position="245"/>
    </location>
</feature>
<name>A0A0P7BFY0_9HYPO</name>
<dbReference type="Pfam" id="PF06985">
    <property type="entry name" value="HET"/>
    <property type="match status" value="1"/>
</dbReference>
<feature type="domain" description="Heterokaryon incompatibility" evidence="1">
    <location>
        <begin position="12"/>
        <end position="147"/>
    </location>
</feature>
<dbReference type="PANTHER" id="PTHR10622">
    <property type="entry name" value="HET DOMAIN-CONTAINING PROTEIN"/>
    <property type="match status" value="1"/>
</dbReference>
<dbReference type="EMBL" id="LKCW01000107">
    <property type="protein sequence ID" value="KPM39467.1"/>
    <property type="molecule type" value="Genomic_DNA"/>
</dbReference>
<reference evidence="3 4" key="1">
    <citation type="submission" date="2015-09" db="EMBL/GenBank/DDBJ databases">
        <title>Draft genome of a European isolate of the apple canker pathogen Neonectria ditissima.</title>
        <authorList>
            <person name="Gomez-Cortecero A."/>
            <person name="Harrison R.J."/>
            <person name="Armitage A.D."/>
        </authorList>
    </citation>
    <scope>NUCLEOTIDE SEQUENCE [LARGE SCALE GENOMIC DNA]</scope>
    <source>
        <strain evidence="3 4">R09/05</strain>
    </source>
</reference>
<comment type="caution">
    <text evidence="3">The sequence shown here is derived from an EMBL/GenBank/DDBJ whole genome shotgun (WGS) entry which is preliminary data.</text>
</comment>
<dbReference type="InterPro" id="IPR010730">
    <property type="entry name" value="HET"/>
</dbReference>
<sequence>MEEFFGQAIPEYAVLSHTWAEQEVSFDDWQRPEFAETKKGYGKILGTCKFASKIDGLKHVWVDTACIDKRSSADLSEAINSMFRWYSGAQVCLVHLADVDAPEPPVAASPRDVLTGRAGPEAAALTDDVRRQFRESRWFTRGWTLQELLAPRYLLFLSKDWSLLGNLQWLVEDIGTATGIPERIAQRMSWAAGRETTRIKDMAYCLMGLFNISMPLLYGEGTRAFRRLQAEIIRESYDHSIFAWQGDGELDAAGDANYPILAPSPRCFREHSRVIQAWDHNERSHYTLTNSGLRITLPVLKTVTPGLILAVLNCRWSTRSSKDRVCLALYSTSGDRYTRLASIPVKLASAAGVLPGTRKKMYVTSPDSLDMGDISSWAAFAMLWSPTAMGAPEHHPPSTFLAFEGGPDQPPPRYLEPRLGWRRLLCPWTRPGLMELCAAGPATYAAILEFTDPQTSKKVCVVIGRRPREDGDLSTGRNGSGNDVDEPLWFTYMMKRGPLPDKTFEDVFKWAGAGETDLAKPGQQPGAKPYAEIQFPAWGAKMQWVPAGCPMVIIRTDQIFAKARTRPRREDESE</sequence>
<dbReference type="STRING" id="78410.A0A0P7BFY0"/>
<dbReference type="OrthoDB" id="194358at2759"/>
<evidence type="ECO:0000313" key="3">
    <source>
        <dbReference type="EMBL" id="KPM39467.1"/>
    </source>
</evidence>
<dbReference type="InterPro" id="IPR058525">
    <property type="entry name" value="DUF8212"/>
</dbReference>